<evidence type="ECO:0000313" key="1">
    <source>
        <dbReference type="EMBL" id="EMA48833.1"/>
    </source>
</evidence>
<comment type="caution">
    <text evidence="1">The sequence shown here is derived from an EMBL/GenBank/DDBJ whole genome shotgun (WGS) entry which is preliminary data.</text>
</comment>
<protein>
    <submittedName>
        <fullName evidence="1">Uncharacterized protein</fullName>
    </submittedName>
</protein>
<dbReference type="Proteomes" id="UP000011680">
    <property type="component" value="Unassembled WGS sequence"/>
</dbReference>
<reference evidence="1 2" key="1">
    <citation type="journal article" date="2014" name="PLoS Genet.">
        <title>Phylogenetically driven sequencing of extremely halophilic archaea reveals strategies for static and dynamic osmo-response.</title>
        <authorList>
            <person name="Becker E.A."/>
            <person name="Seitzer P.M."/>
            <person name="Tritt A."/>
            <person name="Larsen D."/>
            <person name="Krusor M."/>
            <person name="Yao A.I."/>
            <person name="Wu D."/>
            <person name="Madern D."/>
            <person name="Eisen J.A."/>
            <person name="Darling A.E."/>
            <person name="Facciotti M.T."/>
        </authorList>
    </citation>
    <scope>NUCLEOTIDE SEQUENCE [LARGE SCALE GENOMIC DNA]</scope>
    <source>
        <strain evidence="1 2">JCM 13552</strain>
    </source>
</reference>
<keyword evidence="2" id="KW-1185">Reference proteome</keyword>
<gene>
    <name evidence="1" type="ORF">C451_19928</name>
</gene>
<evidence type="ECO:0000313" key="2">
    <source>
        <dbReference type="Proteomes" id="UP000011680"/>
    </source>
</evidence>
<dbReference type="AlphaFoldDB" id="M0MU25"/>
<proteinExistence type="predicted"/>
<organism evidence="1 2">
    <name type="scientific">Halococcus thailandensis JCM 13552</name>
    <dbReference type="NCBI Taxonomy" id="1227457"/>
    <lineage>
        <taxon>Archaea</taxon>
        <taxon>Methanobacteriati</taxon>
        <taxon>Methanobacteriota</taxon>
        <taxon>Stenosarchaea group</taxon>
        <taxon>Halobacteria</taxon>
        <taxon>Halobacteriales</taxon>
        <taxon>Halococcaceae</taxon>
        <taxon>Halococcus</taxon>
    </lineage>
</organism>
<sequence length="68" mass="7715">MMFSWHEIKNRGSYMIYPRLIPTNSQLGAIMNGKNVQRGALAMSRTHARGAMTDRIMIRFNSQVAADT</sequence>
<dbReference type="EMBL" id="AOMF01000185">
    <property type="protein sequence ID" value="EMA48833.1"/>
    <property type="molecule type" value="Genomic_DNA"/>
</dbReference>
<name>M0MU25_9EURY</name>
<accession>M0MU25</accession>